<keyword evidence="8" id="KW-0406">Ion transport</keyword>
<dbReference type="InterPro" id="IPR035908">
    <property type="entry name" value="F0_ATP_A_sf"/>
</dbReference>
<dbReference type="AlphaFoldDB" id="A0A077UQR6"/>
<name>A0A077UQR6_9HEMI</name>
<geneLocation type="mitochondrion" evidence="13"/>
<evidence type="ECO:0000256" key="9">
    <source>
        <dbReference type="ARBA" id="ARBA00023136"/>
    </source>
</evidence>
<evidence type="ECO:0000256" key="2">
    <source>
        <dbReference type="ARBA" id="ARBA00006810"/>
    </source>
</evidence>
<evidence type="ECO:0000256" key="10">
    <source>
        <dbReference type="ARBA" id="ARBA00023310"/>
    </source>
</evidence>
<feature type="transmembrane region" description="Helical" evidence="12">
    <location>
        <begin position="97"/>
        <end position="117"/>
    </location>
</feature>
<keyword evidence="6" id="KW-0375">Hydrogen ion transport</keyword>
<keyword evidence="9 12" id="KW-0472">Membrane</keyword>
<dbReference type="InterPro" id="IPR000568">
    <property type="entry name" value="ATP_synth_F0_asu"/>
</dbReference>
<keyword evidence="10" id="KW-0066">ATP synthesis</keyword>
<feature type="transmembrane region" description="Helical" evidence="12">
    <location>
        <begin position="15"/>
        <end position="35"/>
    </location>
</feature>
<dbReference type="PANTHER" id="PTHR11410">
    <property type="entry name" value="ATP SYNTHASE SUBUNIT A"/>
    <property type="match status" value="1"/>
</dbReference>
<dbReference type="EMBL" id="LK054492">
    <property type="protein sequence ID" value="CDR49928.1"/>
    <property type="molecule type" value="Genomic_DNA"/>
</dbReference>
<proteinExistence type="inferred from homology"/>
<dbReference type="PANTHER" id="PTHR11410:SF0">
    <property type="entry name" value="ATP SYNTHASE SUBUNIT A"/>
    <property type="match status" value="1"/>
</dbReference>
<evidence type="ECO:0000256" key="1">
    <source>
        <dbReference type="ARBA" id="ARBA00004141"/>
    </source>
</evidence>
<keyword evidence="7 12" id="KW-1133">Transmembrane helix</keyword>
<feature type="transmembrane region" description="Helical" evidence="12">
    <location>
        <begin position="69"/>
        <end position="91"/>
    </location>
</feature>
<protein>
    <recommendedName>
        <fullName evidence="11">ATP synthase subunit a</fullName>
    </recommendedName>
</protein>
<dbReference type="CDD" id="cd00310">
    <property type="entry name" value="ATP-synt_Fo_a_6"/>
    <property type="match status" value="1"/>
</dbReference>
<evidence type="ECO:0000256" key="3">
    <source>
        <dbReference type="ARBA" id="ARBA00022448"/>
    </source>
</evidence>
<keyword evidence="3" id="KW-0813">Transport</keyword>
<dbReference type="GO" id="GO:0046933">
    <property type="term" value="F:proton-transporting ATP synthase activity, rotational mechanism"/>
    <property type="evidence" value="ECO:0007669"/>
    <property type="project" value="TreeGrafter"/>
</dbReference>
<dbReference type="Gene3D" id="1.20.120.220">
    <property type="entry name" value="ATP synthase, F0 complex, subunit A"/>
    <property type="match status" value="1"/>
</dbReference>
<evidence type="ECO:0000256" key="11">
    <source>
        <dbReference type="RuleBase" id="RU004450"/>
    </source>
</evidence>
<evidence type="ECO:0000256" key="12">
    <source>
        <dbReference type="SAM" id="Phobius"/>
    </source>
</evidence>
<organism evidence="13">
    <name type="scientific">Xenophyes cascus</name>
    <dbReference type="NCBI Taxonomy" id="984453"/>
    <lineage>
        <taxon>Eukaryota</taxon>
        <taxon>Metazoa</taxon>
        <taxon>Ecdysozoa</taxon>
        <taxon>Arthropoda</taxon>
        <taxon>Hexapoda</taxon>
        <taxon>Insecta</taxon>
        <taxon>Pterygota</taxon>
        <taxon>Neoptera</taxon>
        <taxon>Paraneoptera</taxon>
        <taxon>Hemiptera</taxon>
        <taxon>Coleorrhyncha</taxon>
        <taxon>Peloridiidae</taxon>
        <taxon>Xenophyes</taxon>
    </lineage>
</organism>
<sequence>MVSLFSSFDPSTSDLIHLNWVSMLFILFVIPLNYWTTPSQFIKAWTFTYERIHYELKTTLTIKYTGSTLIMTTLFLIILLNNLMGLIPHVFTSTSHIIFPLSFSIPLWTSFMMFSWLQKTNKSFMHLVPEGTPPMLLPFTVMIETLSNLIRPSVIALRLTANMMAGHVLMTLLGNSFPESYNYEIMIMIAIQASLLMFETMVAIVQAYVFMTLMSLYLSE</sequence>
<dbReference type="GO" id="GO:0005743">
    <property type="term" value="C:mitochondrial inner membrane"/>
    <property type="evidence" value="ECO:0007669"/>
    <property type="project" value="UniProtKB-SubCell"/>
</dbReference>
<comment type="similarity">
    <text evidence="2">Belongs to the ATPase A chain family.</text>
</comment>
<accession>A0A077UQR6</accession>
<gene>
    <name evidence="13" type="primary">ATP6</name>
</gene>
<evidence type="ECO:0000256" key="4">
    <source>
        <dbReference type="ARBA" id="ARBA00022547"/>
    </source>
</evidence>
<keyword evidence="4" id="KW-0138">CF(0)</keyword>
<keyword evidence="5 12" id="KW-0812">Transmembrane</keyword>
<evidence type="ECO:0000313" key="13">
    <source>
        <dbReference type="EMBL" id="CDR49928.1"/>
    </source>
</evidence>
<dbReference type="NCBIfam" id="TIGR01131">
    <property type="entry name" value="ATP_synt_6_or_A"/>
    <property type="match status" value="1"/>
</dbReference>
<dbReference type="Pfam" id="PF00119">
    <property type="entry name" value="ATP-synt_A"/>
    <property type="match status" value="1"/>
</dbReference>
<dbReference type="InterPro" id="IPR045083">
    <property type="entry name" value="ATP_synth_F0_asu_bact/mt"/>
</dbReference>
<comment type="subcellular location">
    <subcellularLocation>
        <location evidence="1">Membrane</location>
        <topology evidence="1">Multi-pass membrane protein</topology>
    </subcellularLocation>
    <subcellularLocation>
        <location evidence="11">Mitochondrion inner membrane</location>
        <topology evidence="11">Multi-pass membrane protein</topology>
    </subcellularLocation>
</comment>
<evidence type="ECO:0000256" key="5">
    <source>
        <dbReference type="ARBA" id="ARBA00022692"/>
    </source>
</evidence>
<dbReference type="PRINTS" id="PR00123">
    <property type="entry name" value="ATPASEA"/>
</dbReference>
<evidence type="ECO:0000256" key="8">
    <source>
        <dbReference type="ARBA" id="ARBA00023065"/>
    </source>
</evidence>
<evidence type="ECO:0000256" key="6">
    <source>
        <dbReference type="ARBA" id="ARBA00022781"/>
    </source>
</evidence>
<evidence type="ECO:0000256" key="7">
    <source>
        <dbReference type="ARBA" id="ARBA00022989"/>
    </source>
</evidence>
<reference evidence="13" key="1">
    <citation type="journal article" date="2014" name="Genome Biol. Evol.">
        <title>Small but powerful, the primary endosymbiont of moss bugs, Candidatus Evansia muelleri, holds a reduced genome with large biosynthetic capabilities.</title>
        <authorList>
            <person name="Santos-Garcia D."/>
            <person name="Moya A."/>
            <person name="Latorre A."/>
            <person name="Gibbs G."/>
            <person name="Hartung V."/>
            <person name="Konrad D."/>
            <person name="Kuechler S.M."/>
            <person name="Silva F.J."/>
        </authorList>
    </citation>
    <scope>NUCLEOTIDE SEQUENCE</scope>
    <source>
        <strain evidence="13">OF</strain>
    </source>
</reference>
<dbReference type="GO" id="GO:0045259">
    <property type="term" value="C:proton-transporting ATP synthase complex"/>
    <property type="evidence" value="ECO:0007669"/>
    <property type="project" value="UniProtKB-KW"/>
</dbReference>
<dbReference type="SUPFAM" id="SSF81336">
    <property type="entry name" value="F1F0 ATP synthase subunit A"/>
    <property type="match status" value="1"/>
</dbReference>
<feature type="transmembrane region" description="Helical" evidence="12">
    <location>
        <begin position="185"/>
        <end position="218"/>
    </location>
</feature>
<keyword evidence="13" id="KW-0496">Mitochondrion</keyword>